<feature type="chain" id="PRO_5002727910" evidence="1">
    <location>
        <begin position="22"/>
        <end position="183"/>
    </location>
</feature>
<comment type="caution">
    <text evidence="2">The sequence shown here is derived from an EMBL/GenBank/DDBJ whole genome shotgun (WGS) entry which is preliminary data.</text>
</comment>
<evidence type="ECO:0000313" key="3">
    <source>
        <dbReference type="Proteomes" id="UP000008837"/>
    </source>
</evidence>
<dbReference type="EMBL" id="AAYY01000003">
    <property type="protein sequence ID" value="EDP44822.1"/>
    <property type="molecule type" value="Genomic_DNA"/>
</dbReference>
<evidence type="ECO:0000313" key="2">
    <source>
        <dbReference type="EMBL" id="EDP44822.1"/>
    </source>
</evidence>
<dbReference type="AlphaFoldDB" id="A8PX28"/>
<dbReference type="VEuPathDB" id="FungiDB:MGL_1304"/>
<gene>
    <name evidence="2" type="ORF">MGL_1304</name>
</gene>
<sequence>MVSLNIFSAAFVASLASAVFAAPSALERRAAPDNTVWVTSVADHCLILPRHKMSVGDSESPGNMRSFCTKPYSSKQGQLASDFWTKAHFKKTDKYVQITGCINPNVQSTLLSNDEGGQYDSNGGEGGRGNPAGSVCLGYSSYVELVEPAGNRACIRCCYDPSDCDVSQDEAGCETVIPGKYDC</sequence>
<dbReference type="Allergome" id="11041">
    <property type="allergen name" value="Mala g 8"/>
</dbReference>
<dbReference type="InParanoid" id="A8PX28"/>
<accession>A8PX28</accession>
<keyword evidence="1" id="KW-0732">Signal</keyword>
<proteinExistence type="predicted"/>
<reference evidence="2 3" key="1">
    <citation type="journal article" date="2007" name="Proc. Natl. Acad. Sci. U.S.A.">
        <title>Dandruff-associated Malassezia genomes reveal convergent and divergent virulence traits shared with plant and human fungal pathogens.</title>
        <authorList>
            <person name="Xu J."/>
            <person name="Saunders C.W."/>
            <person name="Hu P."/>
            <person name="Grant R.A."/>
            <person name="Boekhout T."/>
            <person name="Kuramae E.E."/>
            <person name="Kronstad J.W."/>
            <person name="Deangelis Y.M."/>
            <person name="Reeder N.L."/>
            <person name="Johnstone K.R."/>
            <person name="Leland M."/>
            <person name="Fieno A.M."/>
            <person name="Begley W.M."/>
            <person name="Sun Y."/>
            <person name="Lacey M.P."/>
            <person name="Chaudhary T."/>
            <person name="Keough T."/>
            <person name="Chu L."/>
            <person name="Sears R."/>
            <person name="Yuan B."/>
            <person name="Dawson T.L.Jr."/>
        </authorList>
    </citation>
    <scope>NUCLEOTIDE SEQUENCE [LARGE SCALE GENOMIC DNA]</scope>
    <source>
        <strain evidence="3">ATCC MYA-4612 / CBS 7966</strain>
    </source>
</reference>
<organism evidence="2 3">
    <name type="scientific">Malassezia globosa (strain ATCC MYA-4612 / CBS 7966)</name>
    <name type="common">Dandruff-associated fungus</name>
    <dbReference type="NCBI Taxonomy" id="425265"/>
    <lineage>
        <taxon>Eukaryota</taxon>
        <taxon>Fungi</taxon>
        <taxon>Dikarya</taxon>
        <taxon>Basidiomycota</taxon>
        <taxon>Ustilaginomycotina</taxon>
        <taxon>Malasseziomycetes</taxon>
        <taxon>Malasseziales</taxon>
        <taxon>Malasseziaceae</taxon>
        <taxon>Malassezia</taxon>
    </lineage>
</organism>
<keyword evidence="3" id="KW-1185">Reference proteome</keyword>
<evidence type="ECO:0000256" key="1">
    <source>
        <dbReference type="SAM" id="SignalP"/>
    </source>
</evidence>
<name>A8PX28_MALGO</name>
<dbReference type="RefSeq" id="XP_001732036.1">
    <property type="nucleotide sequence ID" value="XM_001731984.1"/>
</dbReference>
<feature type="signal peptide" evidence="1">
    <location>
        <begin position="1"/>
        <end position="21"/>
    </location>
</feature>
<protein>
    <submittedName>
        <fullName evidence="2">Uncharacterized protein</fullName>
    </submittedName>
</protein>
<dbReference type="Proteomes" id="UP000008837">
    <property type="component" value="Unassembled WGS sequence"/>
</dbReference>
<dbReference type="GeneID" id="5856341"/>
<dbReference type="OrthoDB" id="3044029at2759"/>
<dbReference type="OMA" id="KCCDNYD"/>
<dbReference type="KEGG" id="mgl:MGL_1304"/>